<feature type="signal peptide" evidence="1">
    <location>
        <begin position="1"/>
        <end position="32"/>
    </location>
</feature>
<keyword evidence="4" id="KW-1185">Reference proteome</keyword>
<dbReference type="Pfam" id="PF07209">
    <property type="entry name" value="DUF1415"/>
    <property type="match status" value="1"/>
</dbReference>
<dbReference type="AlphaFoldDB" id="A0A9K3P8B5"/>
<protein>
    <submittedName>
        <fullName evidence="2">DUF1415 domain containing protein</fullName>
    </submittedName>
</protein>
<dbReference type="EMBL" id="JAGRRH010000063">
    <property type="protein sequence ID" value="KAG7338188.1"/>
    <property type="molecule type" value="Genomic_DNA"/>
</dbReference>
<name>A0A9K3P8B5_9STRA</name>
<evidence type="ECO:0000313" key="4">
    <source>
        <dbReference type="Proteomes" id="UP000693970"/>
    </source>
</evidence>
<dbReference type="EMBL" id="JAGRRH010000010">
    <property type="protein sequence ID" value="KAG7362693.1"/>
    <property type="molecule type" value="Genomic_DNA"/>
</dbReference>
<feature type="chain" id="PRO_5039844499" evidence="1">
    <location>
        <begin position="33"/>
        <end position="527"/>
    </location>
</feature>
<reference evidence="2" key="2">
    <citation type="submission" date="2021-04" db="EMBL/GenBank/DDBJ databases">
        <authorList>
            <person name="Podell S."/>
        </authorList>
    </citation>
    <scope>NUCLEOTIDE SEQUENCE</scope>
    <source>
        <strain evidence="2">Hildebrandi</strain>
    </source>
</reference>
<evidence type="ECO:0000313" key="2">
    <source>
        <dbReference type="EMBL" id="KAG7338188.1"/>
    </source>
</evidence>
<proteinExistence type="predicted"/>
<comment type="caution">
    <text evidence="2">The sequence shown here is derived from an EMBL/GenBank/DDBJ whole genome shotgun (WGS) entry which is preliminary data.</text>
</comment>
<gene>
    <name evidence="2" type="ORF">IV203_009454</name>
    <name evidence="3" type="ORF">IV203_026053</name>
</gene>
<dbReference type="OrthoDB" id="187753at2759"/>
<evidence type="ECO:0000313" key="3">
    <source>
        <dbReference type="EMBL" id="KAG7362693.1"/>
    </source>
</evidence>
<reference evidence="2" key="1">
    <citation type="journal article" date="2021" name="Sci. Rep.">
        <title>Diploid genomic architecture of Nitzschia inconspicua, an elite biomass production diatom.</title>
        <authorList>
            <person name="Oliver A."/>
            <person name="Podell S."/>
            <person name="Pinowska A."/>
            <person name="Traller J.C."/>
            <person name="Smith S.R."/>
            <person name="McClure R."/>
            <person name="Beliaev A."/>
            <person name="Bohutskyi P."/>
            <person name="Hill E.A."/>
            <person name="Rabines A."/>
            <person name="Zheng H."/>
            <person name="Allen L.Z."/>
            <person name="Kuo A."/>
            <person name="Grigoriev I.V."/>
            <person name="Allen A.E."/>
            <person name="Hazlebeck D."/>
            <person name="Allen E.E."/>
        </authorList>
    </citation>
    <scope>NUCLEOTIDE SEQUENCE</scope>
    <source>
        <strain evidence="2">Hildebrandi</strain>
    </source>
</reference>
<keyword evidence="1" id="KW-0732">Signal</keyword>
<sequence length="527" mass="58998">MIAYGSLPSLLFTILRSGCLWRLLFLPHLSRSFVPSAVINTPTHVAYPPSTPSDNRQPFTGQTRSLFRLNLSTISSETHGDVNNNEDEVFIQETTESTTSSSFISSCPFSKTYPRYRIDLTTSRRKKGHTNSESFFFKLSSPFRALQSSLQNAHLEQQLLKKYSNDTSTNNVEVVIQPEMDGITAFAYLWEQAATMITDSKDGTLDPIIIALPDASPLLVRNFVEIVEWMYNLPKESSTTHDHQQRITPLRATVVEMKNLDVPAVHLERTFPPDQGMTKEFQKREGDANIVNRRTRKWVQRILVEQGICPFTKSDRMSGQGLADLGVPVGSIAYHASFQSNPIGLFAETWRAIHQMIKAGPSGRSGVSSILLASPVFDDDFDFWAGPIFAMLEASVVAAQAESEIGVVCFHPRYATPDGKSWPGFGHMHSVPRLEKWYNEYKETAAKTAKTITLSDLTSEQIAAGGAWQRRTPHATINVLRAKQLEMAESRRESAKMYTENIEKLVGAHGIGNEKLGRDLNAERQLR</sequence>
<evidence type="ECO:0000256" key="1">
    <source>
        <dbReference type="SAM" id="SignalP"/>
    </source>
</evidence>
<accession>A0A9K3P8B5</accession>
<dbReference type="InterPro" id="IPR009858">
    <property type="entry name" value="DUF1415"/>
</dbReference>
<dbReference type="Proteomes" id="UP000693970">
    <property type="component" value="Unassembled WGS sequence"/>
</dbReference>
<organism evidence="2 4">
    <name type="scientific">Nitzschia inconspicua</name>
    <dbReference type="NCBI Taxonomy" id="303405"/>
    <lineage>
        <taxon>Eukaryota</taxon>
        <taxon>Sar</taxon>
        <taxon>Stramenopiles</taxon>
        <taxon>Ochrophyta</taxon>
        <taxon>Bacillariophyta</taxon>
        <taxon>Bacillariophyceae</taxon>
        <taxon>Bacillariophycidae</taxon>
        <taxon>Bacillariales</taxon>
        <taxon>Bacillariaceae</taxon>
        <taxon>Nitzschia</taxon>
    </lineage>
</organism>